<dbReference type="BioCyc" id="LINT1085541:G11IQ-3877-MONOMER"/>
<organism evidence="1 2">
    <name type="scientific">Leptospira interrogans serovar Australis str. 200703203</name>
    <dbReference type="NCBI Taxonomy" id="1085541"/>
    <lineage>
        <taxon>Bacteria</taxon>
        <taxon>Pseudomonadati</taxon>
        <taxon>Spirochaetota</taxon>
        <taxon>Spirochaetia</taxon>
        <taxon>Leptospirales</taxon>
        <taxon>Leptospiraceae</taxon>
        <taxon>Leptospira</taxon>
    </lineage>
</organism>
<dbReference type="EMBL" id="AHNY02000283">
    <property type="protein sequence ID" value="EMY22779.1"/>
    <property type="molecule type" value="Genomic_DNA"/>
</dbReference>
<protein>
    <submittedName>
        <fullName evidence="1">Uncharacterized protein</fullName>
    </submittedName>
</protein>
<name>N1UGI9_LEPIR</name>
<evidence type="ECO:0000313" key="1">
    <source>
        <dbReference type="EMBL" id="EMY22779.1"/>
    </source>
</evidence>
<comment type="caution">
    <text evidence="1">The sequence shown here is derived from an EMBL/GenBank/DDBJ whole genome shotgun (WGS) entry which is preliminary data.</text>
</comment>
<reference evidence="1 2" key="1">
    <citation type="submission" date="2013-02" db="EMBL/GenBank/DDBJ databases">
        <authorList>
            <person name="Harkins D.M."/>
            <person name="Durkin A.S."/>
            <person name="Brinkac L.M."/>
            <person name="Haft D.H."/>
            <person name="Selengut J.D."/>
            <person name="Sanka R."/>
            <person name="DePew J."/>
            <person name="Purushe J."/>
            <person name="Picardeau M."/>
            <person name="Werts C."/>
            <person name="Goarant C."/>
            <person name="Vinetz J.M."/>
            <person name="Sutton G.G."/>
            <person name="Nierman W.C."/>
            <person name="Fouts D.E."/>
        </authorList>
    </citation>
    <scope>NUCLEOTIDE SEQUENCE [LARGE SCALE GENOMIC DNA]</scope>
    <source>
        <strain evidence="1 2">200703203</strain>
    </source>
</reference>
<accession>N1UGI9</accession>
<dbReference type="AlphaFoldDB" id="N1UGI9"/>
<gene>
    <name evidence="1" type="ORF">LEP1GSC115_2934</name>
</gene>
<sequence>MPISSSGLLFLENSKPTRTGYNSPSKVQEFPGLLFHGNNKPLITGKRIFSPLLSSIVVRGINSTHALSAKYEISQAFISYVLHGRKKSKRVEQIIFFEWGITVLEFQQITRDWLERREGGQTYTQSEITDFGDSVRARRLGIGVEELRARKVALLGGNIKAELSDK</sequence>
<evidence type="ECO:0000313" key="2">
    <source>
        <dbReference type="Proteomes" id="UP000012220"/>
    </source>
</evidence>
<dbReference type="Proteomes" id="UP000012220">
    <property type="component" value="Unassembled WGS sequence"/>
</dbReference>
<proteinExistence type="predicted"/>